<dbReference type="KEGG" id="ock:EXM22_02650"/>
<dbReference type="Proteomes" id="UP000324209">
    <property type="component" value="Chromosome"/>
</dbReference>
<sequence>MMIPQNFLSGIDCLCIDASSMIYHLKVGLLGSLAAEVSLISTPQVIDEVRWPHLPVKPLALKDNNVTNDESLLILARREGVALLSEDREILTSARDEGIDYYNTLMMINYLLLKGRITAEEYPVYLARLKECCRYSEKVLEYGRLVQEEILVYLDNSGMD</sequence>
<keyword evidence="2" id="KW-1185">Reference proteome</keyword>
<dbReference type="EMBL" id="CP036150">
    <property type="protein sequence ID" value="QEN06943.1"/>
    <property type="molecule type" value="Genomic_DNA"/>
</dbReference>
<gene>
    <name evidence="1" type="ORF">EXM22_02650</name>
</gene>
<evidence type="ECO:0008006" key="3">
    <source>
        <dbReference type="Google" id="ProtNLM"/>
    </source>
</evidence>
<dbReference type="RefSeq" id="WP_149485025.1">
    <property type="nucleotide sequence ID" value="NZ_CP036150.1"/>
</dbReference>
<protein>
    <recommendedName>
        <fullName evidence="3">DUF3368 domain-containing protein</fullName>
    </recommendedName>
</protein>
<evidence type="ECO:0000313" key="2">
    <source>
        <dbReference type="Proteomes" id="UP000324209"/>
    </source>
</evidence>
<organism evidence="1 2">
    <name type="scientific">Oceanispirochaeta crateris</name>
    <dbReference type="NCBI Taxonomy" id="2518645"/>
    <lineage>
        <taxon>Bacteria</taxon>
        <taxon>Pseudomonadati</taxon>
        <taxon>Spirochaetota</taxon>
        <taxon>Spirochaetia</taxon>
        <taxon>Spirochaetales</taxon>
        <taxon>Spirochaetaceae</taxon>
        <taxon>Oceanispirochaeta</taxon>
    </lineage>
</organism>
<dbReference type="OrthoDB" id="9836269at2"/>
<dbReference type="AlphaFoldDB" id="A0A5C1QFM5"/>
<name>A0A5C1QFM5_9SPIO</name>
<proteinExistence type="predicted"/>
<accession>A0A5C1QFM5</accession>
<evidence type="ECO:0000313" key="1">
    <source>
        <dbReference type="EMBL" id="QEN06943.1"/>
    </source>
</evidence>
<reference evidence="1 2" key="1">
    <citation type="submission" date="2019-02" db="EMBL/GenBank/DDBJ databases">
        <title>Complete Genome Sequence and Methylome Analysis of free living Spirochaetas.</title>
        <authorList>
            <person name="Fomenkov A."/>
            <person name="Dubinina G."/>
            <person name="Leshcheva N."/>
            <person name="Mikheeva N."/>
            <person name="Grabovich M."/>
            <person name="Vincze T."/>
            <person name="Roberts R.J."/>
        </authorList>
    </citation>
    <scope>NUCLEOTIDE SEQUENCE [LARGE SCALE GENOMIC DNA]</scope>
    <source>
        <strain evidence="1 2">K2</strain>
    </source>
</reference>